<dbReference type="Proteomes" id="UP000521017">
    <property type="component" value="Unassembled WGS sequence"/>
</dbReference>
<keyword evidence="1" id="KW-0812">Transmembrane</keyword>
<sequence>MLRTLSYLNLVFAVVYFLAYLQDGNRIVVFGLLVVVVFNWMALLNLENEKRDWSLWQWLCAGITLLYALYMGYGAVSLFIDAIGHHYYPGVTIRLIISGLLFDFTIFLQLLKSWYEKIDKKR</sequence>
<dbReference type="RefSeq" id="WP_184624407.1">
    <property type="nucleotide sequence ID" value="NZ_JACHCC010000004.1"/>
</dbReference>
<feature type="transmembrane region" description="Helical" evidence="1">
    <location>
        <begin position="58"/>
        <end position="80"/>
    </location>
</feature>
<feature type="transmembrane region" description="Helical" evidence="1">
    <location>
        <begin position="27"/>
        <end position="46"/>
    </location>
</feature>
<proteinExistence type="predicted"/>
<gene>
    <name evidence="2" type="ORF">HDF25_001823</name>
</gene>
<dbReference type="EMBL" id="JACHCC010000004">
    <property type="protein sequence ID" value="MBB6499681.1"/>
    <property type="molecule type" value="Genomic_DNA"/>
</dbReference>
<accession>A0A7X0MI89</accession>
<name>A0A7X0MI89_9SPHI</name>
<reference evidence="2 3" key="1">
    <citation type="submission" date="2020-08" db="EMBL/GenBank/DDBJ databases">
        <title>Genomic Encyclopedia of Type Strains, Phase IV (KMG-V): Genome sequencing to study the core and pangenomes of soil and plant-associated prokaryotes.</title>
        <authorList>
            <person name="Whitman W."/>
        </authorList>
    </citation>
    <scope>NUCLEOTIDE SEQUENCE [LARGE SCALE GENOMIC DNA]</scope>
    <source>
        <strain evidence="2 3">M2T3</strain>
    </source>
</reference>
<keyword evidence="1" id="KW-1133">Transmembrane helix</keyword>
<evidence type="ECO:0000313" key="3">
    <source>
        <dbReference type="Proteomes" id="UP000521017"/>
    </source>
</evidence>
<organism evidence="2 3">
    <name type="scientific">Pedobacter cryoconitis</name>
    <dbReference type="NCBI Taxonomy" id="188932"/>
    <lineage>
        <taxon>Bacteria</taxon>
        <taxon>Pseudomonadati</taxon>
        <taxon>Bacteroidota</taxon>
        <taxon>Sphingobacteriia</taxon>
        <taxon>Sphingobacteriales</taxon>
        <taxon>Sphingobacteriaceae</taxon>
        <taxon>Pedobacter</taxon>
    </lineage>
</organism>
<dbReference type="AlphaFoldDB" id="A0A7X0MI89"/>
<protein>
    <submittedName>
        <fullName evidence="2">Uncharacterized protein</fullName>
    </submittedName>
</protein>
<feature type="transmembrane region" description="Helical" evidence="1">
    <location>
        <begin position="5"/>
        <end position="21"/>
    </location>
</feature>
<feature type="transmembrane region" description="Helical" evidence="1">
    <location>
        <begin position="92"/>
        <end position="111"/>
    </location>
</feature>
<comment type="caution">
    <text evidence="2">The sequence shown here is derived from an EMBL/GenBank/DDBJ whole genome shotgun (WGS) entry which is preliminary data.</text>
</comment>
<keyword evidence="1" id="KW-0472">Membrane</keyword>
<evidence type="ECO:0000313" key="2">
    <source>
        <dbReference type="EMBL" id="MBB6499681.1"/>
    </source>
</evidence>
<evidence type="ECO:0000256" key="1">
    <source>
        <dbReference type="SAM" id="Phobius"/>
    </source>
</evidence>